<dbReference type="AlphaFoldDB" id="A0A8H2RTM6"/>
<protein>
    <submittedName>
        <fullName evidence="1">Uncharacterized protein</fullName>
    </submittedName>
</protein>
<reference evidence="1 2" key="1">
    <citation type="submission" date="2019-09" db="EMBL/GenBank/DDBJ databases">
        <authorList>
            <person name="Chandra G."/>
            <person name="Truman W A."/>
        </authorList>
    </citation>
    <scope>NUCLEOTIDE SEQUENCE [LARGE SCALE GENOMIC DNA]</scope>
    <source>
        <strain evidence="1">PS900</strain>
    </source>
</reference>
<proteinExistence type="predicted"/>
<evidence type="ECO:0000313" key="1">
    <source>
        <dbReference type="EMBL" id="VVP23886.1"/>
    </source>
</evidence>
<evidence type="ECO:0000313" key="2">
    <source>
        <dbReference type="Proteomes" id="UP000325723"/>
    </source>
</evidence>
<organism evidence="1 2">
    <name type="scientific">Pseudomonas fluorescens</name>
    <dbReference type="NCBI Taxonomy" id="294"/>
    <lineage>
        <taxon>Bacteria</taxon>
        <taxon>Pseudomonadati</taxon>
        <taxon>Pseudomonadota</taxon>
        <taxon>Gammaproteobacteria</taxon>
        <taxon>Pseudomonadales</taxon>
        <taxon>Pseudomonadaceae</taxon>
        <taxon>Pseudomonas</taxon>
    </lineage>
</organism>
<dbReference type="EMBL" id="CABVIE010000013">
    <property type="protein sequence ID" value="VVP23886.1"/>
    <property type="molecule type" value="Genomic_DNA"/>
</dbReference>
<dbReference type="Proteomes" id="UP000325723">
    <property type="component" value="Unassembled WGS sequence"/>
</dbReference>
<name>A0A8H2RTM6_PSEFL</name>
<accession>A0A8H2RTM6</accession>
<comment type="caution">
    <text evidence="1">The sequence shown here is derived from an EMBL/GenBank/DDBJ whole genome shotgun (WGS) entry which is preliminary data.</text>
</comment>
<gene>
    <name evidence="1" type="ORF">PS900_03995</name>
</gene>
<sequence>MFLRQQCRAFVDQQVAELDVGVAHVGTKQRLAEEVEKLPTGRVLAKELAALVTGAGKGGVGRLGVVLERVEERRQQACFVGLGGGFQLVAVVFDVAGGQVEDAVHLQQHVIEVFVDFPGVGAGAGGRHQENRDIKPGALNGVEGSGQHIIDRHHGHGDVGEIGVTERDHLPGIQETGGCAFTGGDFQGFHQWRLLAGTQLSAAFLEINFRGSLPVPLIGNRVTTGYRAYS</sequence>